<dbReference type="Proteomes" id="UP000887576">
    <property type="component" value="Unplaced"/>
</dbReference>
<evidence type="ECO:0000313" key="2">
    <source>
        <dbReference type="WBParaSite" id="JU765_v2.g9484.t2"/>
    </source>
</evidence>
<dbReference type="WBParaSite" id="JU765_v2.g9484.t2">
    <property type="protein sequence ID" value="JU765_v2.g9484.t2"/>
    <property type="gene ID" value="JU765_v2.g9484"/>
</dbReference>
<organism evidence="1 2">
    <name type="scientific">Panagrolaimus sp. JU765</name>
    <dbReference type="NCBI Taxonomy" id="591449"/>
    <lineage>
        <taxon>Eukaryota</taxon>
        <taxon>Metazoa</taxon>
        <taxon>Ecdysozoa</taxon>
        <taxon>Nematoda</taxon>
        <taxon>Chromadorea</taxon>
        <taxon>Rhabditida</taxon>
        <taxon>Tylenchina</taxon>
        <taxon>Panagrolaimomorpha</taxon>
        <taxon>Panagrolaimoidea</taxon>
        <taxon>Panagrolaimidae</taxon>
        <taxon>Panagrolaimus</taxon>
    </lineage>
</organism>
<reference evidence="2" key="1">
    <citation type="submission" date="2022-11" db="UniProtKB">
        <authorList>
            <consortium name="WormBaseParasite"/>
        </authorList>
    </citation>
    <scope>IDENTIFICATION</scope>
</reference>
<protein>
    <submittedName>
        <fullName evidence="2">Uncharacterized protein</fullName>
    </submittedName>
</protein>
<proteinExistence type="predicted"/>
<sequence>MAGRAKKPARRVVYHSSDTESEDDVLNRRRSRRANLPKNPNPPADIQDDTFVVGEDDFFEEGRDHYMKIATDVVDKNVVSDIQDDTFVVGENDFFEEGRDHYMKIATDVVDKNVKLTKLFDPDVMQGFTMIMNKSEKVGQATKAMEACTKVYTQKVDTLHTNVQKLSSTMVRIEEKPKRKEKRVAFEEKNLNDWLAEGADDLNNSGINDGIFSGEEDENRPIIRGAEMTVTGDFLRDQTLLPGSQDLDLSLTMDDDPESFHMGEKIQQFVNNRSLLTKGKKLTLEQLEVRFARADAAVERFNQIERIKK</sequence>
<evidence type="ECO:0000313" key="1">
    <source>
        <dbReference type="Proteomes" id="UP000887576"/>
    </source>
</evidence>
<name>A0AC34RRB7_9BILA</name>
<accession>A0AC34RRB7</accession>